<protein>
    <submittedName>
        <fullName evidence="1">881_t:CDS:1</fullName>
    </submittedName>
</protein>
<dbReference type="Proteomes" id="UP000789860">
    <property type="component" value="Unassembled WGS sequence"/>
</dbReference>
<evidence type="ECO:0000313" key="1">
    <source>
        <dbReference type="EMBL" id="CAG8476099.1"/>
    </source>
</evidence>
<dbReference type="EMBL" id="CAJVPM010001899">
    <property type="protein sequence ID" value="CAG8476099.1"/>
    <property type="molecule type" value="Genomic_DNA"/>
</dbReference>
<proteinExistence type="predicted"/>
<evidence type="ECO:0000313" key="2">
    <source>
        <dbReference type="Proteomes" id="UP000789860"/>
    </source>
</evidence>
<keyword evidence="2" id="KW-1185">Reference proteome</keyword>
<comment type="caution">
    <text evidence="1">The sequence shown here is derived from an EMBL/GenBank/DDBJ whole genome shotgun (WGS) entry which is preliminary data.</text>
</comment>
<reference evidence="1" key="1">
    <citation type="submission" date="2021-06" db="EMBL/GenBank/DDBJ databases">
        <authorList>
            <person name="Kallberg Y."/>
            <person name="Tangrot J."/>
            <person name="Rosling A."/>
        </authorList>
    </citation>
    <scope>NUCLEOTIDE SEQUENCE</scope>
    <source>
        <strain evidence="1">AU212A</strain>
    </source>
</reference>
<accession>A0ACA9KIR6</accession>
<organism evidence="1 2">
    <name type="scientific">Scutellospora calospora</name>
    <dbReference type="NCBI Taxonomy" id="85575"/>
    <lineage>
        <taxon>Eukaryota</taxon>
        <taxon>Fungi</taxon>
        <taxon>Fungi incertae sedis</taxon>
        <taxon>Mucoromycota</taxon>
        <taxon>Glomeromycotina</taxon>
        <taxon>Glomeromycetes</taxon>
        <taxon>Diversisporales</taxon>
        <taxon>Gigasporaceae</taxon>
        <taxon>Scutellospora</taxon>
    </lineage>
</organism>
<gene>
    <name evidence="1" type="ORF">SCALOS_LOCUS2230</name>
</gene>
<name>A0ACA9KIR6_9GLOM</name>
<sequence length="166" mass="19442">MFDLKHPIWNQYDVGLNNSCICKICGHVYENPNQSTLKGHYMGKHDLVWASIRINKKGRKAKYQEKKNLLIQKERERIFSVAERLNDEFINSMIQEKEPSVHHINDELNNENNDIETISKDKNEEKSISYINLIDSIEFEGHEKIEVEIGNIPIKASRGGFRLKFK</sequence>